<reference evidence="2" key="1">
    <citation type="submission" date="2015-02" db="EMBL/GenBank/DDBJ databases">
        <title>A novel member of the family Ruminococcaceae isolated from human feces.</title>
        <authorList>
            <person name="Shkoporov A.N."/>
            <person name="Chaplin A.V."/>
            <person name="Motuzova O.V."/>
            <person name="Kafarskaia L.I."/>
            <person name="Khokhlova E.V."/>
            <person name="Efimov B.A."/>
        </authorList>
    </citation>
    <scope>NUCLEOTIDE SEQUENCE [LARGE SCALE GENOMIC DNA]</scope>
    <source>
        <strain evidence="2">585-1</strain>
    </source>
</reference>
<comment type="caution">
    <text evidence="2">The sequence shown here is derived from an EMBL/GenBank/DDBJ whole genome shotgun (WGS) entry which is preliminary data.</text>
</comment>
<evidence type="ECO:0000313" key="2">
    <source>
        <dbReference type="EMBL" id="KJF40885.1"/>
    </source>
</evidence>
<reference evidence="3 5" key="2">
    <citation type="submission" date="2015-10" db="EMBL/GenBank/DDBJ databases">
        <title>A novel member of the family Ruminococcaceae isolated from human faeces.</title>
        <authorList>
            <person name="Shkoporov A.N."/>
            <person name="Chaplin A.V."/>
            <person name="Motuzova O.V."/>
            <person name="Kafarskaia L.I."/>
            <person name="Efimov B.A."/>
        </authorList>
    </citation>
    <scope>NUCLEOTIDE SEQUENCE [LARGE SCALE GENOMIC DNA]</scope>
    <source>
        <strain evidence="3 5">668</strain>
    </source>
</reference>
<evidence type="ECO:0000256" key="1">
    <source>
        <dbReference type="SAM" id="MobiDB-lite"/>
    </source>
</evidence>
<dbReference type="EMBL" id="LMUA01000009">
    <property type="protein sequence ID" value="KUE76455.1"/>
    <property type="molecule type" value="Genomic_DNA"/>
</dbReference>
<evidence type="ECO:0000313" key="4">
    <source>
        <dbReference type="Proteomes" id="UP000032483"/>
    </source>
</evidence>
<organism evidence="2 4">
    <name type="scientific">Ruthenibacterium lactatiformans</name>
    <dbReference type="NCBI Taxonomy" id="1550024"/>
    <lineage>
        <taxon>Bacteria</taxon>
        <taxon>Bacillati</taxon>
        <taxon>Bacillota</taxon>
        <taxon>Clostridia</taxon>
        <taxon>Eubacteriales</taxon>
        <taxon>Oscillospiraceae</taxon>
        <taxon>Ruthenibacterium</taxon>
    </lineage>
</organism>
<protein>
    <submittedName>
        <fullName evidence="2">Uncharacterized protein</fullName>
    </submittedName>
</protein>
<keyword evidence="4" id="KW-1185">Reference proteome</keyword>
<accession>A0A0W7TRL2</accession>
<evidence type="ECO:0000313" key="5">
    <source>
        <dbReference type="Proteomes" id="UP000053433"/>
    </source>
</evidence>
<dbReference type="AlphaFoldDB" id="A0A0D8J1N7"/>
<accession>A0A0D8J1N7</accession>
<sequence>MIFLLGNFKLKQGRPRSQQKKKAGKRARHKTAKAAELRRAVSIVGTVYGLPGRDCRPISPALY</sequence>
<name>A0A0D8J1N7_9FIRM</name>
<proteinExistence type="predicted"/>
<gene>
    <name evidence="3" type="ORF">ASJ35_08295</name>
    <name evidence="2" type="ORF">TQ39_03395</name>
</gene>
<dbReference type="Proteomes" id="UP000053433">
    <property type="component" value="Unassembled WGS sequence"/>
</dbReference>
<feature type="region of interest" description="Disordered" evidence="1">
    <location>
        <begin position="12"/>
        <end position="32"/>
    </location>
</feature>
<dbReference type="Proteomes" id="UP000032483">
    <property type="component" value="Unassembled WGS sequence"/>
</dbReference>
<evidence type="ECO:0000313" key="3">
    <source>
        <dbReference type="EMBL" id="KUE76455.1"/>
    </source>
</evidence>
<dbReference type="EMBL" id="JXXK01000003">
    <property type="protein sequence ID" value="KJF40885.1"/>
    <property type="molecule type" value="Genomic_DNA"/>
</dbReference>